<feature type="region of interest" description="Disordered" evidence="1">
    <location>
        <begin position="30"/>
        <end position="53"/>
    </location>
</feature>
<dbReference type="EMBL" id="AZBU02000007">
    <property type="protein sequence ID" value="TKR69866.1"/>
    <property type="molecule type" value="Genomic_DNA"/>
</dbReference>
<organism evidence="3 4">
    <name type="scientific">Steinernema carpocapsae</name>
    <name type="common">Entomopathogenic nematode</name>
    <dbReference type="NCBI Taxonomy" id="34508"/>
    <lineage>
        <taxon>Eukaryota</taxon>
        <taxon>Metazoa</taxon>
        <taxon>Ecdysozoa</taxon>
        <taxon>Nematoda</taxon>
        <taxon>Chromadorea</taxon>
        <taxon>Rhabditida</taxon>
        <taxon>Tylenchina</taxon>
        <taxon>Panagrolaimomorpha</taxon>
        <taxon>Strongyloidoidea</taxon>
        <taxon>Steinernematidae</taxon>
        <taxon>Steinernema</taxon>
    </lineage>
</organism>
<reference evidence="3 4" key="1">
    <citation type="journal article" date="2015" name="Genome Biol.">
        <title>Comparative genomics of Steinernema reveals deeply conserved gene regulatory networks.</title>
        <authorList>
            <person name="Dillman A.R."/>
            <person name="Macchietto M."/>
            <person name="Porter C.F."/>
            <person name="Rogers A."/>
            <person name="Williams B."/>
            <person name="Antoshechkin I."/>
            <person name="Lee M.M."/>
            <person name="Goodwin Z."/>
            <person name="Lu X."/>
            <person name="Lewis E.E."/>
            <person name="Goodrich-Blair H."/>
            <person name="Stock S.P."/>
            <person name="Adams B.J."/>
            <person name="Sternberg P.W."/>
            <person name="Mortazavi A."/>
        </authorList>
    </citation>
    <scope>NUCLEOTIDE SEQUENCE [LARGE SCALE GENOMIC DNA]</scope>
    <source>
        <strain evidence="3 4">ALL</strain>
    </source>
</reference>
<evidence type="ECO:0000313" key="4">
    <source>
        <dbReference type="Proteomes" id="UP000298663"/>
    </source>
</evidence>
<keyword evidence="2" id="KW-0472">Membrane</keyword>
<reference evidence="3 4" key="2">
    <citation type="journal article" date="2019" name="G3 (Bethesda)">
        <title>Hybrid Assembly of the Genome of the Entomopathogenic Nematode Steinernema carpocapsae Identifies the X-Chromosome.</title>
        <authorList>
            <person name="Serra L."/>
            <person name="Macchietto M."/>
            <person name="Macias-Munoz A."/>
            <person name="McGill C.J."/>
            <person name="Rodriguez I.M."/>
            <person name="Rodriguez B."/>
            <person name="Murad R."/>
            <person name="Mortazavi A."/>
        </authorList>
    </citation>
    <scope>NUCLEOTIDE SEQUENCE [LARGE SCALE GENOMIC DNA]</scope>
    <source>
        <strain evidence="3 4">ALL</strain>
    </source>
</reference>
<gene>
    <name evidence="3" type="ORF">L596_021961</name>
</gene>
<protein>
    <submittedName>
        <fullName evidence="3">Uncharacterized protein</fullName>
    </submittedName>
</protein>
<keyword evidence="4" id="KW-1185">Reference proteome</keyword>
<feature type="transmembrane region" description="Helical" evidence="2">
    <location>
        <begin position="55"/>
        <end position="79"/>
    </location>
</feature>
<dbReference type="AlphaFoldDB" id="A0A4U5MKA8"/>
<sequence length="102" mass="10961">MENNYVQFTEGPFETDEGLDELLGFEESLEMTHLPGTGDDQDGDLRDGPPQDAGVGALGGLTEALFAVALIVLFLGYLLDLVEELAHAELQLVQLVLSGNLE</sequence>
<evidence type="ECO:0000256" key="1">
    <source>
        <dbReference type="SAM" id="MobiDB-lite"/>
    </source>
</evidence>
<keyword evidence="2" id="KW-1133">Transmembrane helix</keyword>
<keyword evidence="2" id="KW-0812">Transmembrane</keyword>
<proteinExistence type="predicted"/>
<comment type="caution">
    <text evidence="3">The sequence shown here is derived from an EMBL/GenBank/DDBJ whole genome shotgun (WGS) entry which is preliminary data.</text>
</comment>
<name>A0A4U5MKA8_STECR</name>
<evidence type="ECO:0000313" key="3">
    <source>
        <dbReference type="EMBL" id="TKR69866.1"/>
    </source>
</evidence>
<dbReference type="Proteomes" id="UP000298663">
    <property type="component" value="Unassembled WGS sequence"/>
</dbReference>
<accession>A0A4U5MKA8</accession>
<evidence type="ECO:0000256" key="2">
    <source>
        <dbReference type="SAM" id="Phobius"/>
    </source>
</evidence>